<dbReference type="AlphaFoldDB" id="A0A330ME12"/>
<dbReference type="OrthoDB" id="6269805at2"/>
<proteinExistence type="predicted"/>
<dbReference type="EMBL" id="LS483452">
    <property type="protein sequence ID" value="SQH78037.1"/>
    <property type="molecule type" value="Genomic_DNA"/>
</dbReference>
<dbReference type="GO" id="GO:0003677">
    <property type="term" value="F:DNA binding"/>
    <property type="evidence" value="ECO:0007669"/>
    <property type="project" value="InterPro"/>
</dbReference>
<dbReference type="Proteomes" id="UP000250123">
    <property type="component" value="Chromosome SHEWBE"/>
</dbReference>
<dbReference type="Pfam" id="PF14590">
    <property type="entry name" value="DUF4447"/>
    <property type="match status" value="1"/>
</dbReference>
<dbReference type="InterPro" id="IPR010982">
    <property type="entry name" value="Lambda_DNA-bd_dom_sf"/>
</dbReference>
<gene>
    <name evidence="1" type="ORF">SHEWBE_4077</name>
</gene>
<organism evidence="1 2">
    <name type="scientific">Shewanella benthica</name>
    <dbReference type="NCBI Taxonomy" id="43661"/>
    <lineage>
        <taxon>Bacteria</taxon>
        <taxon>Pseudomonadati</taxon>
        <taxon>Pseudomonadota</taxon>
        <taxon>Gammaproteobacteria</taxon>
        <taxon>Alteromonadales</taxon>
        <taxon>Shewanellaceae</taxon>
        <taxon>Shewanella</taxon>
    </lineage>
</organism>
<evidence type="ECO:0008006" key="3">
    <source>
        <dbReference type="Google" id="ProtNLM"/>
    </source>
</evidence>
<accession>A0A330ME12</accession>
<sequence length="169" mass="19126">MSNNAGLNAIEIKFLRLSLGLTPAQVGELSKASEASEADVIAWEAGEKPVSRLAQKKLLEIDEIIEMQVLNTCDGIEELFKQEPKRRLSFVVYPTQAIYAQYNSEFLGSLPLTELYSTSAWRIKKECRLVLEVDVTLVALDVEAYKAYREKEDLKESREIRAKWAATQI</sequence>
<evidence type="ECO:0000313" key="2">
    <source>
        <dbReference type="Proteomes" id="UP000250123"/>
    </source>
</evidence>
<dbReference type="InterPro" id="IPR027910">
    <property type="entry name" value="YdiL_sf"/>
</dbReference>
<dbReference type="Gene3D" id="1.10.3100.10">
    <property type="entry name" value="Putative cytoplasmic protein"/>
    <property type="match status" value="1"/>
</dbReference>
<evidence type="ECO:0000313" key="1">
    <source>
        <dbReference type="EMBL" id="SQH78037.1"/>
    </source>
</evidence>
<name>A0A330ME12_9GAMM</name>
<dbReference type="SUPFAM" id="SSF47413">
    <property type="entry name" value="lambda repressor-like DNA-binding domains"/>
    <property type="match status" value="1"/>
</dbReference>
<dbReference type="InterPro" id="IPR027909">
    <property type="entry name" value="DUF4447"/>
</dbReference>
<protein>
    <recommendedName>
        <fullName evidence="3">DUF4447 domain-containing protein</fullName>
    </recommendedName>
</protein>
<dbReference type="KEGG" id="sbk:SHEWBE_4077"/>
<reference evidence="2" key="1">
    <citation type="submission" date="2018-06" db="EMBL/GenBank/DDBJ databases">
        <authorList>
            <person name="Cea G.-C."/>
            <person name="William W."/>
        </authorList>
    </citation>
    <scope>NUCLEOTIDE SEQUENCE [LARGE SCALE GENOMIC DNA]</scope>
    <source>
        <strain evidence="2">DB21MT-2</strain>
    </source>
</reference>
<dbReference type="RefSeq" id="WP_112353710.1">
    <property type="nucleotide sequence ID" value="NZ_LS483452.1"/>
</dbReference>